<evidence type="ECO:0000256" key="8">
    <source>
        <dbReference type="ARBA" id="ARBA00023242"/>
    </source>
</evidence>
<dbReference type="InterPro" id="IPR001357">
    <property type="entry name" value="BRCT_dom"/>
</dbReference>
<feature type="region of interest" description="Disordered" evidence="10">
    <location>
        <begin position="507"/>
        <end position="529"/>
    </location>
</feature>
<feature type="compositionally biased region" description="Basic and acidic residues" evidence="10">
    <location>
        <begin position="125"/>
        <end position="134"/>
    </location>
</feature>
<feature type="region of interest" description="Disordered" evidence="10">
    <location>
        <begin position="101"/>
        <end position="186"/>
    </location>
</feature>
<keyword evidence="7" id="KW-0234">DNA repair</keyword>
<reference evidence="15" key="2">
    <citation type="journal article" date="2008" name="Nucleic Acids Res.">
        <title>The rice annotation project database (RAP-DB): 2008 update.</title>
        <authorList>
            <consortium name="The rice annotation project (RAP)"/>
        </authorList>
    </citation>
    <scope>GENOME REANNOTATION</scope>
    <source>
        <strain evidence="15">cv. Nipponbare</strain>
    </source>
</reference>
<gene>
    <name evidence="14" type="primary">OJ1005_B11.13</name>
</gene>
<evidence type="ECO:0000313" key="15">
    <source>
        <dbReference type="Proteomes" id="UP000000763"/>
    </source>
</evidence>
<dbReference type="Pfam" id="PF13771">
    <property type="entry name" value="zf-HC5HC2H"/>
    <property type="match status" value="1"/>
</dbReference>
<dbReference type="Pfam" id="PF13923">
    <property type="entry name" value="zf-C3HC4_2"/>
    <property type="match status" value="1"/>
</dbReference>
<feature type="compositionally biased region" description="Polar residues" evidence="10">
    <location>
        <begin position="380"/>
        <end position="391"/>
    </location>
</feature>
<dbReference type="Gene3D" id="3.30.40.10">
    <property type="entry name" value="Zinc/RING finger domain, C3HC4 (zinc finger)"/>
    <property type="match status" value="2"/>
</dbReference>
<evidence type="ECO:0000259" key="13">
    <source>
        <dbReference type="PROSITE" id="PS51805"/>
    </source>
</evidence>
<evidence type="ECO:0000259" key="11">
    <source>
        <dbReference type="PROSITE" id="PS50089"/>
    </source>
</evidence>
<feature type="region of interest" description="Disordered" evidence="10">
    <location>
        <begin position="225"/>
        <end position="257"/>
    </location>
</feature>
<feature type="compositionally biased region" description="Polar residues" evidence="10">
    <location>
        <begin position="398"/>
        <end position="414"/>
    </location>
</feature>
<dbReference type="GO" id="GO:0005634">
    <property type="term" value="C:nucleus"/>
    <property type="evidence" value="ECO:0007669"/>
    <property type="project" value="UniProtKB-SubCell"/>
</dbReference>
<dbReference type="CDD" id="cd15571">
    <property type="entry name" value="ePHD"/>
    <property type="match status" value="1"/>
</dbReference>
<proteinExistence type="predicted"/>
<dbReference type="Proteomes" id="UP000000763">
    <property type="component" value="Chromosome 5"/>
</dbReference>
<evidence type="ECO:0000256" key="6">
    <source>
        <dbReference type="ARBA" id="ARBA00022833"/>
    </source>
</evidence>
<feature type="compositionally biased region" description="Basic and acidic residues" evidence="10">
    <location>
        <begin position="166"/>
        <end position="180"/>
    </location>
</feature>
<dbReference type="FunFam" id="3.40.50.10190:FF:000006">
    <property type="entry name" value="Breast cancer type 1 susceptibility protein homolog"/>
    <property type="match status" value="1"/>
</dbReference>
<dbReference type="FunFam" id="3.40.50.10190:FF:000064">
    <property type="entry name" value="Protein BREAST CANCER SUSCEPTIBILITY 1 like"/>
    <property type="match status" value="1"/>
</dbReference>
<feature type="compositionally biased region" description="Basic and acidic residues" evidence="10">
    <location>
        <begin position="420"/>
        <end position="441"/>
    </location>
</feature>
<dbReference type="AlphaFoldDB" id="Q6L532"/>
<dbReference type="PROSITE" id="PS50089">
    <property type="entry name" value="ZF_RING_2"/>
    <property type="match status" value="1"/>
</dbReference>
<feature type="domain" description="RING-type" evidence="11">
    <location>
        <begin position="33"/>
        <end position="56"/>
    </location>
</feature>
<keyword evidence="4" id="KW-0227">DNA damage</keyword>
<evidence type="ECO:0000256" key="9">
    <source>
        <dbReference type="PROSITE-ProRule" id="PRU00175"/>
    </source>
</evidence>
<accession>Q6L532</accession>
<dbReference type="InterPro" id="IPR013083">
    <property type="entry name" value="Znf_RING/FYVE/PHD"/>
</dbReference>
<reference evidence="15" key="1">
    <citation type="journal article" date="2005" name="Nature">
        <title>The map-based sequence of the rice genome.</title>
        <authorList>
            <consortium name="International rice genome sequencing project (IRGSP)"/>
            <person name="Matsumoto T."/>
            <person name="Wu J."/>
            <person name="Kanamori H."/>
            <person name="Katayose Y."/>
            <person name="Fujisawa M."/>
            <person name="Namiki N."/>
            <person name="Mizuno H."/>
            <person name="Yamamoto K."/>
            <person name="Antonio B.A."/>
            <person name="Baba T."/>
            <person name="Sakata K."/>
            <person name="Nagamura Y."/>
            <person name="Aoki H."/>
            <person name="Arikawa K."/>
            <person name="Arita K."/>
            <person name="Bito T."/>
            <person name="Chiden Y."/>
            <person name="Fujitsuka N."/>
            <person name="Fukunaka R."/>
            <person name="Hamada M."/>
            <person name="Harada C."/>
            <person name="Hayashi A."/>
            <person name="Hijishita S."/>
            <person name="Honda M."/>
            <person name="Hosokawa S."/>
            <person name="Ichikawa Y."/>
            <person name="Idonuma A."/>
            <person name="Iijima M."/>
            <person name="Ikeda M."/>
            <person name="Ikeno M."/>
            <person name="Ito K."/>
            <person name="Ito S."/>
            <person name="Ito T."/>
            <person name="Ito Y."/>
            <person name="Ito Y."/>
            <person name="Iwabuchi A."/>
            <person name="Kamiya K."/>
            <person name="Karasawa W."/>
            <person name="Kurita K."/>
            <person name="Katagiri S."/>
            <person name="Kikuta A."/>
            <person name="Kobayashi H."/>
            <person name="Kobayashi N."/>
            <person name="Machita K."/>
            <person name="Maehara T."/>
            <person name="Masukawa M."/>
            <person name="Mizubayashi T."/>
            <person name="Mukai Y."/>
            <person name="Nagasaki H."/>
            <person name="Nagata Y."/>
            <person name="Naito S."/>
            <person name="Nakashima M."/>
            <person name="Nakama Y."/>
            <person name="Nakamichi Y."/>
            <person name="Nakamura M."/>
            <person name="Meguro A."/>
            <person name="Negishi M."/>
            <person name="Ohta I."/>
            <person name="Ohta T."/>
            <person name="Okamoto M."/>
            <person name="Ono N."/>
            <person name="Saji S."/>
            <person name="Sakaguchi M."/>
            <person name="Sakai K."/>
            <person name="Shibata M."/>
            <person name="Shimokawa T."/>
            <person name="Song J."/>
            <person name="Takazaki Y."/>
            <person name="Terasawa K."/>
            <person name="Tsugane M."/>
            <person name="Tsuji K."/>
            <person name="Ueda S."/>
            <person name="Waki K."/>
            <person name="Yamagata H."/>
            <person name="Yamamoto M."/>
            <person name="Yamamoto S."/>
            <person name="Yamane H."/>
            <person name="Yoshiki S."/>
            <person name="Yoshihara R."/>
            <person name="Yukawa K."/>
            <person name="Zhong H."/>
            <person name="Yano M."/>
            <person name="Yuan Q."/>
            <person name="Ouyang S."/>
            <person name="Liu J."/>
            <person name="Jones K.M."/>
            <person name="Gansberger K."/>
            <person name="Moffat K."/>
            <person name="Hill J."/>
            <person name="Bera J."/>
            <person name="Fadrosh D."/>
            <person name="Jin S."/>
            <person name="Johri S."/>
            <person name="Kim M."/>
            <person name="Overton L."/>
            <person name="Reardon M."/>
            <person name="Tsitrin T."/>
            <person name="Vuong H."/>
            <person name="Weaver B."/>
            <person name="Ciecko A."/>
            <person name="Tallon L."/>
            <person name="Jackson J."/>
            <person name="Pai G."/>
            <person name="Aken S.V."/>
            <person name="Utterback T."/>
            <person name="Reidmuller S."/>
            <person name="Feldblyum T."/>
            <person name="Hsiao J."/>
            <person name="Zismann V."/>
            <person name="Iobst S."/>
            <person name="de Vazeille A.R."/>
            <person name="Buell C.R."/>
            <person name="Ying K."/>
            <person name="Li Y."/>
            <person name="Lu T."/>
            <person name="Huang Y."/>
            <person name="Zhao Q."/>
            <person name="Feng Q."/>
            <person name="Zhang L."/>
            <person name="Zhu J."/>
            <person name="Weng Q."/>
            <person name="Mu J."/>
            <person name="Lu Y."/>
            <person name="Fan D."/>
            <person name="Liu Y."/>
            <person name="Guan J."/>
            <person name="Zhang Y."/>
            <person name="Yu S."/>
            <person name="Liu X."/>
            <person name="Zhang Y."/>
            <person name="Hong G."/>
            <person name="Han B."/>
            <person name="Choisne N."/>
            <person name="Demange N."/>
            <person name="Orjeda G."/>
            <person name="Samain S."/>
            <person name="Cattolico L."/>
            <person name="Pelletier E."/>
            <person name="Couloux A."/>
            <person name="Segurens B."/>
            <person name="Wincker P."/>
            <person name="D'Hont A."/>
            <person name="Scarpelli C."/>
            <person name="Weissenbach J."/>
            <person name="Salanoubat M."/>
            <person name="Quetier F."/>
            <person name="Yu Y."/>
            <person name="Kim H.R."/>
            <person name="Rambo T."/>
            <person name="Currie J."/>
            <person name="Collura K."/>
            <person name="Luo M."/>
            <person name="Yang T."/>
            <person name="Ammiraju J.S.S."/>
            <person name="Engler F."/>
            <person name="Soderlund C."/>
            <person name="Wing R.A."/>
            <person name="Palmer L.E."/>
            <person name="de la Bastide M."/>
            <person name="Spiegel L."/>
            <person name="Nascimento L."/>
            <person name="Zutavern T."/>
            <person name="O'Shaughnessy A."/>
            <person name="Dike S."/>
            <person name="Dedhia N."/>
            <person name="Preston R."/>
            <person name="Balija V."/>
            <person name="McCombie W.R."/>
            <person name="Chow T."/>
            <person name="Chen H."/>
            <person name="Chung M."/>
            <person name="Chen C."/>
            <person name="Shaw J."/>
            <person name="Wu H."/>
            <person name="Hsiao K."/>
            <person name="Chao Y."/>
            <person name="Chu M."/>
            <person name="Cheng C."/>
            <person name="Hour A."/>
            <person name="Lee P."/>
            <person name="Lin S."/>
            <person name="Lin Y."/>
            <person name="Liou J."/>
            <person name="Liu S."/>
            <person name="Hsing Y."/>
            <person name="Raghuvanshi S."/>
            <person name="Mohanty A."/>
            <person name="Bharti A.K."/>
            <person name="Gaur A."/>
            <person name="Gupta V."/>
            <person name="Kumar D."/>
            <person name="Ravi V."/>
            <person name="Vij S."/>
            <person name="Kapur A."/>
            <person name="Khurana P."/>
            <person name="Khurana P."/>
            <person name="Khurana J.P."/>
            <person name="Tyagi A.K."/>
            <person name="Gaikwad K."/>
            <person name="Singh A."/>
            <person name="Dalal V."/>
            <person name="Srivastava S."/>
            <person name="Dixit A."/>
            <person name="Pal A.K."/>
            <person name="Ghazi I.A."/>
            <person name="Yadav M."/>
            <person name="Pandit A."/>
            <person name="Bhargava A."/>
            <person name="Sureshbabu K."/>
            <person name="Batra K."/>
            <person name="Sharma T.R."/>
            <person name="Mohapatra T."/>
            <person name="Singh N.K."/>
            <person name="Messing J."/>
            <person name="Nelson A.B."/>
            <person name="Fuks G."/>
            <person name="Kavchok S."/>
            <person name="Keizer G."/>
            <person name="Linton E."/>
            <person name="Llaca V."/>
            <person name="Song R."/>
            <person name="Tanyolac B."/>
            <person name="Young S."/>
            <person name="Ho-Il K."/>
            <person name="Hahn J.H."/>
            <person name="Sangsakoo G."/>
            <person name="Vanavichit A."/>
            <person name="de Mattos Luiz.A.T."/>
            <person name="Zimmer P.D."/>
            <person name="Malone G."/>
            <person name="Dellagostin O."/>
            <person name="de Oliveira A.C."/>
            <person name="Bevan M."/>
            <person name="Bancroft I."/>
            <person name="Minx P."/>
            <person name="Cordum H."/>
            <person name="Wilson R."/>
            <person name="Cheng Z."/>
            <person name="Jin W."/>
            <person name="Jiang J."/>
            <person name="Leong S.A."/>
            <person name="Iwama H."/>
            <person name="Gojobori T."/>
            <person name="Itoh T."/>
            <person name="Niimura Y."/>
            <person name="Fujii Y."/>
            <person name="Habara T."/>
            <person name="Sakai H."/>
            <person name="Sato Y."/>
            <person name="Wilson G."/>
            <person name="Kumar K."/>
            <person name="McCouch S."/>
            <person name="Juretic N."/>
            <person name="Hoen D."/>
            <person name="Wright S."/>
            <person name="Bruskiewich R."/>
            <person name="Bureau T."/>
            <person name="Miyao A."/>
            <person name="Hirochika H."/>
            <person name="Nishikawa T."/>
            <person name="Kadowaki K."/>
            <person name="Sugiura M."/>
            <person name="Burr B."/>
            <person name="Sasaki T."/>
        </authorList>
    </citation>
    <scope>NUCLEOTIDE SEQUENCE [LARGE SCALE GENOMIC DNA]</scope>
    <source>
        <strain evidence="15">cv. Nipponbare</strain>
    </source>
</reference>
<feature type="compositionally biased region" description="Polar residues" evidence="10">
    <location>
        <begin position="139"/>
        <end position="155"/>
    </location>
</feature>
<keyword evidence="2" id="KW-0479">Metal-binding</keyword>
<dbReference type="GO" id="GO:0006281">
    <property type="term" value="P:DNA repair"/>
    <property type="evidence" value="ECO:0007669"/>
    <property type="project" value="UniProtKB-KW"/>
</dbReference>
<dbReference type="FunFam" id="3.30.40.10:FF:000310">
    <property type="entry name" value="Breast cancer associated RING 1"/>
    <property type="match status" value="1"/>
</dbReference>
<organism evidence="14 15">
    <name type="scientific">Oryza sativa subsp. japonica</name>
    <name type="common">Rice</name>
    <dbReference type="NCBI Taxonomy" id="39947"/>
    <lineage>
        <taxon>Eukaryota</taxon>
        <taxon>Viridiplantae</taxon>
        <taxon>Streptophyta</taxon>
        <taxon>Embryophyta</taxon>
        <taxon>Tracheophyta</taxon>
        <taxon>Spermatophyta</taxon>
        <taxon>Magnoliopsida</taxon>
        <taxon>Liliopsida</taxon>
        <taxon>Poales</taxon>
        <taxon>Poaceae</taxon>
        <taxon>BOP clade</taxon>
        <taxon>Oryzoideae</taxon>
        <taxon>Oryzeae</taxon>
        <taxon>Oryzinae</taxon>
        <taxon>Oryza</taxon>
        <taxon>Oryza sativa</taxon>
    </lineage>
</organism>
<evidence type="ECO:0000256" key="2">
    <source>
        <dbReference type="ARBA" id="ARBA00022723"/>
    </source>
</evidence>
<dbReference type="Pfam" id="PF16589">
    <property type="entry name" value="BRCT_2"/>
    <property type="match status" value="1"/>
</dbReference>
<evidence type="ECO:0000256" key="3">
    <source>
        <dbReference type="ARBA" id="ARBA00022737"/>
    </source>
</evidence>
<dbReference type="EMBL" id="AC108873">
    <property type="protein sequence ID" value="AAT44144.1"/>
    <property type="molecule type" value="Genomic_DNA"/>
</dbReference>
<dbReference type="Gene3D" id="3.40.50.10190">
    <property type="entry name" value="BRCT domain"/>
    <property type="match status" value="2"/>
</dbReference>
<feature type="domain" description="BRCT" evidence="12">
    <location>
        <begin position="781"/>
        <end position="862"/>
    </location>
</feature>
<dbReference type="SUPFAM" id="SSF57850">
    <property type="entry name" value="RING/U-box"/>
    <property type="match status" value="1"/>
</dbReference>
<evidence type="ECO:0000256" key="1">
    <source>
        <dbReference type="ARBA" id="ARBA00004123"/>
    </source>
</evidence>
<dbReference type="InterPro" id="IPR001841">
    <property type="entry name" value="Znf_RING"/>
</dbReference>
<protein>
    <submittedName>
        <fullName evidence="14">Uncharacterized protein</fullName>
    </submittedName>
</protein>
<name>Q6L532_ORYSJ</name>
<dbReference type="PANTHER" id="PTHR13763:SF0">
    <property type="entry name" value="BREAST CANCER TYPE 1 SUSCEPTIBILITY PROTEIN"/>
    <property type="match status" value="1"/>
</dbReference>
<comment type="subcellular location">
    <subcellularLocation>
        <location evidence="1">Nucleus</location>
    </subcellularLocation>
</comment>
<feature type="compositionally biased region" description="Polar residues" evidence="10">
    <location>
        <begin position="321"/>
        <end position="333"/>
    </location>
</feature>
<feature type="compositionally biased region" description="Polar residues" evidence="10">
    <location>
        <begin position="342"/>
        <end position="351"/>
    </location>
</feature>
<dbReference type="InterPro" id="IPR017907">
    <property type="entry name" value="Znf_RING_CS"/>
</dbReference>
<keyword evidence="5 9" id="KW-0863">Zinc-finger</keyword>
<dbReference type="PANTHER" id="PTHR13763">
    <property type="entry name" value="BREAST CANCER TYPE 1 SUSCEPTIBILITY PROTEIN BRCA1"/>
    <property type="match status" value="1"/>
</dbReference>
<feature type="compositionally biased region" description="Basic and acidic residues" evidence="10">
    <location>
        <begin position="461"/>
        <end position="476"/>
    </location>
</feature>
<feature type="compositionally biased region" description="Basic residues" evidence="10">
    <location>
        <begin position="111"/>
        <end position="124"/>
    </location>
</feature>
<keyword evidence="8" id="KW-0539">Nucleus</keyword>
<evidence type="ECO:0000256" key="5">
    <source>
        <dbReference type="ARBA" id="ARBA00022771"/>
    </source>
</evidence>
<evidence type="ECO:0000313" key="14">
    <source>
        <dbReference type="EMBL" id="AAT44144.1"/>
    </source>
</evidence>
<dbReference type="Pfam" id="PF00533">
    <property type="entry name" value="BRCT"/>
    <property type="match status" value="1"/>
</dbReference>
<feature type="region of interest" description="Disordered" evidence="10">
    <location>
        <begin position="282"/>
        <end position="476"/>
    </location>
</feature>
<dbReference type="SUPFAM" id="SSF52113">
    <property type="entry name" value="BRCT domain"/>
    <property type="match status" value="2"/>
</dbReference>
<keyword evidence="3" id="KW-0677">Repeat</keyword>
<dbReference type="PROSITE" id="PS51805">
    <property type="entry name" value="EPHD"/>
    <property type="match status" value="1"/>
</dbReference>
<evidence type="ECO:0000259" key="12">
    <source>
        <dbReference type="PROSITE" id="PS50172"/>
    </source>
</evidence>
<dbReference type="PROSITE" id="PS00518">
    <property type="entry name" value="ZF_RING_1"/>
    <property type="match status" value="1"/>
</dbReference>
<evidence type="ECO:0000256" key="7">
    <source>
        <dbReference type="ARBA" id="ARBA00023204"/>
    </source>
</evidence>
<dbReference type="PROSITE" id="PS50172">
    <property type="entry name" value="BRCT"/>
    <property type="match status" value="2"/>
</dbReference>
<dbReference type="GO" id="GO:0008270">
    <property type="term" value="F:zinc ion binding"/>
    <property type="evidence" value="ECO:0007669"/>
    <property type="project" value="UniProtKB-KW"/>
</dbReference>
<evidence type="ECO:0000256" key="10">
    <source>
        <dbReference type="SAM" id="MobiDB-lite"/>
    </source>
</evidence>
<feature type="domain" description="BRCT" evidence="12">
    <location>
        <begin position="883"/>
        <end position="995"/>
    </location>
</feature>
<dbReference type="InterPro" id="IPR036420">
    <property type="entry name" value="BRCT_dom_sf"/>
</dbReference>
<keyword evidence="6" id="KW-0862">Zinc</keyword>
<dbReference type="CDD" id="cd17734">
    <property type="entry name" value="BRCT_Bard1_rpt1"/>
    <property type="match status" value="1"/>
</dbReference>
<dbReference type="InterPro" id="IPR034732">
    <property type="entry name" value="EPHD"/>
</dbReference>
<sequence length="995" mass="109526">MADTGSLEKMGRELKNLVLGSLSLLSSAVSISCNHVFCNDCLTESMKSTSSCPVCKVPFRRREMRPAPHMDNLVSIFKSMEAAAGTNVVSTQEAPVVKLADGSDCVNSGKNSKRSQKSLTRKRKVTSEMEKNTAKDATASASQPTTKPSFSTNKRIQVKPFPESETPIRAEKIMKPEEPKNNLNNDVEGKNKAVASGQPGSPSLSPFFWLREQEEQEGCTAETLSETQSLDTPLRHNAPSFSDIKDSDDEIPLNTTPNSKAAATELFDSEIFEWTQRPCSPELYSTPLKKQSKAKSKLDQIEEKGDEEDVHIGGSFDKLGNASNAAQLVNTKATKQKRKKTSPSNKNSAKLSNRAEPCIKKSDANQQGSNRRKSAALKSCQKSSSAVGRNTSGRRNKASSNSKPIHGSSDNSPESYLPKEGLDVEAPDKPLSERIQNLEKTSRRKGSARKLEMAGKTISDTTEKNSEPRSKRVRRMSDHAIAKPVEVPSGSGNETEIPQLHTLTKGSIQRKSSNARRHSKVCGEQEGKNKLENTTMTPIILHGKCQNKEAVCTAPSVRTASVKYKQAKFSEQPDCFGTENFGNLQACPARNVLLKKCEVSTLKVSCAFCQTDVITEESGEMVHYQNGKQVPAEFNGGANVVHSHKNCLEWAPDVYFEDDSAFNLTTELARSRRIKCACCGIKGAALGCFEMSCRRSFHFTCAKLIPECRWDNENFVMLCPLHRSTKLPNENSEQQKQPKRKTTLKGITGFSRSSQIGSNQDCGNNWKWPSGSPQKWVLCCSSLSSSEKELVSEFAKLAGVPISATWSPNVTHVIASTDLSGACKRTLKFLMAILNGRWIVSIDWVKTCMECMEPIDEHKFEVATDVHGITDGPRLGRCRVIDRQPKLFDSMRFYLHGDYTKSYRGYLQDLVVAAGGIVLQRKPVSRDQQKLLDDSSDLLIVYSFENQDRAKSKAETKAADRRQADAQALACASGGRVVSSAWVIDSIAACNLQPL</sequence>
<evidence type="ECO:0000256" key="4">
    <source>
        <dbReference type="ARBA" id="ARBA00022763"/>
    </source>
</evidence>
<feature type="domain" description="PHD-type" evidence="13">
    <location>
        <begin position="603"/>
        <end position="723"/>
    </location>
</feature>
<dbReference type="SMART" id="SM00292">
    <property type="entry name" value="BRCT"/>
    <property type="match status" value="2"/>
</dbReference>
<dbReference type="InterPro" id="IPR031099">
    <property type="entry name" value="BRCA1-associated"/>
</dbReference>